<dbReference type="AlphaFoldDB" id="A0A9P8ABG7"/>
<dbReference type="GO" id="GO:0005739">
    <property type="term" value="C:mitochondrion"/>
    <property type="evidence" value="ECO:0007669"/>
    <property type="project" value="TreeGrafter"/>
</dbReference>
<evidence type="ECO:0000313" key="3">
    <source>
        <dbReference type="EMBL" id="KAG9326580.1"/>
    </source>
</evidence>
<evidence type="ECO:0000259" key="2">
    <source>
        <dbReference type="Pfam" id="PF05347"/>
    </source>
</evidence>
<dbReference type="Pfam" id="PF05347">
    <property type="entry name" value="Complex1_LYR"/>
    <property type="match status" value="1"/>
</dbReference>
<dbReference type="OrthoDB" id="275715at2759"/>
<evidence type="ECO:0000256" key="1">
    <source>
        <dbReference type="ARBA" id="ARBA00009508"/>
    </source>
</evidence>
<sequence length="96" mass="10984">MATAAHRSQVLGLYRSLLHHSSKFAAYNFRDYAVRRTRDAFHAAKSETDPAKIDALIHKAQQQLEVVKRQSLISQLYSGQKLVVENPSNQKILRKH</sequence>
<dbReference type="Proteomes" id="UP000717515">
    <property type="component" value="Unassembled WGS sequence"/>
</dbReference>
<organism evidence="3 4">
    <name type="scientific">Mortierella alpina</name>
    <name type="common">Oleaginous fungus</name>
    <name type="synonym">Mortierella renispora</name>
    <dbReference type="NCBI Taxonomy" id="64518"/>
    <lineage>
        <taxon>Eukaryota</taxon>
        <taxon>Fungi</taxon>
        <taxon>Fungi incertae sedis</taxon>
        <taxon>Mucoromycota</taxon>
        <taxon>Mortierellomycotina</taxon>
        <taxon>Mortierellomycetes</taxon>
        <taxon>Mortierellales</taxon>
        <taxon>Mortierellaceae</taxon>
        <taxon>Mortierella</taxon>
    </lineage>
</organism>
<dbReference type="GO" id="GO:0016226">
    <property type="term" value="P:iron-sulfur cluster assembly"/>
    <property type="evidence" value="ECO:0007669"/>
    <property type="project" value="InterPro"/>
</dbReference>
<comment type="similarity">
    <text evidence="1">Belongs to the complex I LYR family.</text>
</comment>
<feature type="domain" description="Complex 1 LYR protein" evidence="2">
    <location>
        <begin position="9"/>
        <end position="66"/>
    </location>
</feature>
<evidence type="ECO:0000313" key="4">
    <source>
        <dbReference type="Proteomes" id="UP000717515"/>
    </source>
</evidence>
<dbReference type="InterPro" id="IPR045297">
    <property type="entry name" value="Complex1_LYR_LYRM4"/>
</dbReference>
<dbReference type="GO" id="GO:1990221">
    <property type="term" value="C:L-cysteine desulfurase complex"/>
    <property type="evidence" value="ECO:0007669"/>
    <property type="project" value="TreeGrafter"/>
</dbReference>
<dbReference type="InterPro" id="IPR051522">
    <property type="entry name" value="ISC_assembly_LYR"/>
</dbReference>
<accession>A0A9P8ABG7</accession>
<dbReference type="CDD" id="cd20264">
    <property type="entry name" value="Complex1_LYR_LYRM4"/>
    <property type="match status" value="1"/>
</dbReference>
<name>A0A9P8ABG7_MORAP</name>
<comment type="caution">
    <text evidence="3">The sequence shown here is derived from an EMBL/GenBank/DDBJ whole genome shotgun (WGS) entry which is preliminary data.</text>
</comment>
<protein>
    <recommendedName>
        <fullName evidence="2">Complex 1 LYR protein domain-containing protein</fullName>
    </recommendedName>
</protein>
<dbReference type="InterPro" id="IPR008011">
    <property type="entry name" value="Complex1_LYR_dom"/>
</dbReference>
<reference evidence="3" key="1">
    <citation type="submission" date="2021-07" db="EMBL/GenBank/DDBJ databases">
        <title>Draft genome of Mortierella alpina, strain LL118, isolated from an aspen leaf litter sample.</title>
        <authorList>
            <person name="Yang S."/>
            <person name="Vinatzer B.A."/>
        </authorList>
    </citation>
    <scope>NUCLEOTIDE SEQUENCE</scope>
    <source>
        <strain evidence="3">LL118</strain>
    </source>
</reference>
<gene>
    <name evidence="3" type="ORF">KVV02_001507</name>
</gene>
<dbReference type="PANTHER" id="PTHR13166:SF7">
    <property type="entry name" value="LYR MOTIF-CONTAINING PROTEIN 4"/>
    <property type="match status" value="1"/>
</dbReference>
<dbReference type="EMBL" id="JAIFTL010000017">
    <property type="protein sequence ID" value="KAG9326580.1"/>
    <property type="molecule type" value="Genomic_DNA"/>
</dbReference>
<proteinExistence type="inferred from homology"/>
<dbReference type="PANTHER" id="PTHR13166">
    <property type="entry name" value="PROTEIN C6ORF149"/>
    <property type="match status" value="1"/>
</dbReference>